<dbReference type="Proteomes" id="UP000024635">
    <property type="component" value="Unassembled WGS sequence"/>
</dbReference>
<evidence type="ECO:0000313" key="2">
    <source>
        <dbReference type="Proteomes" id="UP000024635"/>
    </source>
</evidence>
<organism evidence="1 2">
    <name type="scientific">Ancylostoma ceylanicum</name>
    <dbReference type="NCBI Taxonomy" id="53326"/>
    <lineage>
        <taxon>Eukaryota</taxon>
        <taxon>Metazoa</taxon>
        <taxon>Ecdysozoa</taxon>
        <taxon>Nematoda</taxon>
        <taxon>Chromadorea</taxon>
        <taxon>Rhabditida</taxon>
        <taxon>Rhabditina</taxon>
        <taxon>Rhabditomorpha</taxon>
        <taxon>Strongyloidea</taxon>
        <taxon>Ancylostomatidae</taxon>
        <taxon>Ancylostomatinae</taxon>
        <taxon>Ancylostoma</taxon>
    </lineage>
</organism>
<sequence length="216" mass="24648">MELSSIGRPVSWRCPHCFSKMDLFPGVFTTVWARRTRTLTFTPLLCRGKPVACLFNHYLANKADPYFVDYATAWPRWILTLTLTPLVGQGRPVCCRFHHRLGESDPYPGVFLTIGPPLTHPSITCQYVVFSSFLHRRTSILMPSSLLDGWTHQDGPILLLWTCVLGFSHPPSAEPYPYVFPTAWPRRIGILELPSRLGQEGLVEWRFHHCLAKADQ</sequence>
<keyword evidence="2" id="KW-1185">Reference proteome</keyword>
<comment type="caution">
    <text evidence="1">The sequence shown here is derived from an EMBL/GenBank/DDBJ whole genome shotgun (WGS) entry which is preliminary data.</text>
</comment>
<gene>
    <name evidence="1" type="primary">Acey_s1126.g3648</name>
    <name evidence="1" type="ORF">Y032_1126g3648</name>
</gene>
<reference evidence="2" key="1">
    <citation type="journal article" date="2015" name="Nat. Genet.">
        <title>The genome and transcriptome of the zoonotic hookworm Ancylostoma ceylanicum identify infection-specific gene families.</title>
        <authorList>
            <person name="Schwarz E.M."/>
            <person name="Hu Y."/>
            <person name="Antoshechkin I."/>
            <person name="Miller M.M."/>
            <person name="Sternberg P.W."/>
            <person name="Aroian R.V."/>
        </authorList>
    </citation>
    <scope>NUCLEOTIDE SEQUENCE</scope>
    <source>
        <strain evidence="2">HY135</strain>
    </source>
</reference>
<dbReference type="EMBL" id="JARK01000726">
    <property type="protein sequence ID" value="EYC35174.1"/>
    <property type="molecule type" value="Genomic_DNA"/>
</dbReference>
<name>A0A016W5S0_9BILA</name>
<proteinExistence type="predicted"/>
<accession>A0A016W5S0</accession>
<dbReference type="AlphaFoldDB" id="A0A016W5S0"/>
<protein>
    <submittedName>
        <fullName evidence="1">Uncharacterized protein</fullName>
    </submittedName>
</protein>
<evidence type="ECO:0000313" key="1">
    <source>
        <dbReference type="EMBL" id="EYC35174.1"/>
    </source>
</evidence>